<accession>A0A3B0TDI2</accession>
<gene>
    <name evidence="1" type="ORF">MNBD_ALPHA12-31</name>
</gene>
<organism evidence="1">
    <name type="scientific">hydrothermal vent metagenome</name>
    <dbReference type="NCBI Taxonomy" id="652676"/>
    <lineage>
        <taxon>unclassified sequences</taxon>
        <taxon>metagenomes</taxon>
        <taxon>ecological metagenomes</taxon>
    </lineage>
</organism>
<reference evidence="1" key="1">
    <citation type="submission" date="2018-06" db="EMBL/GenBank/DDBJ databases">
        <authorList>
            <person name="Zhirakovskaya E."/>
        </authorList>
    </citation>
    <scope>NUCLEOTIDE SEQUENCE</scope>
</reference>
<name>A0A3B0TDI2_9ZZZZ</name>
<dbReference type="EMBL" id="UOEO01000005">
    <property type="protein sequence ID" value="VAW14193.1"/>
    <property type="molecule type" value="Genomic_DNA"/>
</dbReference>
<proteinExistence type="predicted"/>
<evidence type="ECO:0000313" key="1">
    <source>
        <dbReference type="EMBL" id="VAW14193.1"/>
    </source>
</evidence>
<dbReference type="AlphaFoldDB" id="A0A3B0TDI2"/>
<protein>
    <submittedName>
        <fullName evidence="1">Uncharacterized protein</fullName>
    </submittedName>
</protein>
<sequence>MDQVTNITADGLLSSPLAPEMALTYWQLSETIETAYDLADQTMHGEMDPLFFLTKHKNFIPHEYPCRTRFAGDFRNKRPVLKGSFLSKRNWLPFGSKRIDLSGFWFRPTRIGTWAKTIIDVKEGGAARLGLTTCGGAILLVNAVEAGWMAPYSRNLEHFEEFSIVLKPGRNEIILYFDDLAERDARYFFQLDYLDGPQGKTGFCVAGDIKIAKAIETALTNMHFEKPAYSDGEVALAIADPLPVDAEVQITIEGDFMSEEKTDLTTKLPASSTRLVIGNVEDLPADFRHFAINIAAGGFQATRILGVEICHARRQGEAPALLDQRIVEALAEVARYGEADSVTALARLAIGRKGKKTEKMIGAILGAVEKCYDCADFILLPLIWIRAAYHDDLSPDLVARIDKAIVGYRYWMDEPGNDVQWYFSENHALLFHCAAYLGGNLLPGERFVRSGRLGAEQSLVGANRVRAWLDHFEQWEMAEFNSAPYFPIDLKGLTSLFAFAPDPDIRERARAGIVRLLEIVANSSHHGMLTGAQGRSYEHTLRAGRSLELSAMARMLWGKGNYGRRFHALPQLALCLRDHGLKLPKKLSKQANYRKNKAQQWCFAQGQNRFARLYHYKCANYAIGSAANYRWGEWGYQETAIHLRIGKNPDAQIWINHPGETIVSGFGRPSYWGGSGTLGRVQQYRGLAIIVFDCHKGQPEFSHAYFPEAVFDQTLVNGPHAVARMNKGFAFLGGGKDFDLVSKGPMAASELRQNGRKTSWIVRLGTLKTREPIKRVADKFATLEMVEVGNNVLAIDDPDYGQVLFYPDGRIKAQNRMIDPETWTIAGQISHLDPATG</sequence>